<dbReference type="InterPro" id="IPR011009">
    <property type="entry name" value="Kinase-like_dom_sf"/>
</dbReference>
<evidence type="ECO:0000256" key="6">
    <source>
        <dbReference type="ARBA" id="ARBA00022840"/>
    </source>
</evidence>
<keyword evidence="3" id="KW-0808">Transferase</keyword>
<name>A0ABT5YWW2_9ACTN</name>
<comment type="caution">
    <text evidence="11">The sequence shown here is derived from an EMBL/GenBank/DDBJ whole genome shotgun (WGS) entry which is preliminary data.</text>
</comment>
<reference evidence="11 12" key="1">
    <citation type="submission" date="2023-03" db="EMBL/GenBank/DDBJ databases">
        <title>Draft genome sequence of type strain Streptomyces ferralitis JCM 14344.</title>
        <authorList>
            <person name="Klaysubun C."/>
            <person name="Duangmal K."/>
        </authorList>
    </citation>
    <scope>NUCLEOTIDE SEQUENCE [LARGE SCALE GENOMIC DNA]</scope>
    <source>
        <strain evidence="11 12">JCM 14344</strain>
    </source>
</reference>
<dbReference type="PROSITE" id="PS50011">
    <property type="entry name" value="PROTEIN_KINASE_DOM"/>
    <property type="match status" value="1"/>
</dbReference>
<comment type="catalytic activity">
    <reaction evidence="7">
        <text>L-threonyl-[protein] + ATP = O-phospho-L-threonyl-[protein] + ADP + H(+)</text>
        <dbReference type="Rhea" id="RHEA:46608"/>
        <dbReference type="Rhea" id="RHEA-COMP:11060"/>
        <dbReference type="Rhea" id="RHEA-COMP:11605"/>
        <dbReference type="ChEBI" id="CHEBI:15378"/>
        <dbReference type="ChEBI" id="CHEBI:30013"/>
        <dbReference type="ChEBI" id="CHEBI:30616"/>
        <dbReference type="ChEBI" id="CHEBI:61977"/>
        <dbReference type="ChEBI" id="CHEBI:456216"/>
        <dbReference type="EC" id="2.7.11.1"/>
    </reaction>
</comment>
<keyword evidence="6" id="KW-0067">ATP-binding</keyword>
<gene>
    <name evidence="11" type="ORF">P2L57_10130</name>
</gene>
<evidence type="ECO:0000256" key="2">
    <source>
        <dbReference type="ARBA" id="ARBA00022527"/>
    </source>
</evidence>
<evidence type="ECO:0000256" key="8">
    <source>
        <dbReference type="ARBA" id="ARBA00048679"/>
    </source>
</evidence>
<evidence type="ECO:0000313" key="11">
    <source>
        <dbReference type="EMBL" id="MDF2256071.1"/>
    </source>
</evidence>
<dbReference type="Gene3D" id="1.10.510.10">
    <property type="entry name" value="Transferase(Phosphotransferase) domain 1"/>
    <property type="match status" value="1"/>
</dbReference>
<feature type="domain" description="Protein kinase" evidence="10">
    <location>
        <begin position="136"/>
        <end position="400"/>
    </location>
</feature>
<evidence type="ECO:0000256" key="5">
    <source>
        <dbReference type="ARBA" id="ARBA00022777"/>
    </source>
</evidence>
<evidence type="ECO:0000313" key="12">
    <source>
        <dbReference type="Proteomes" id="UP001220022"/>
    </source>
</evidence>
<comment type="catalytic activity">
    <reaction evidence="8">
        <text>L-seryl-[protein] + ATP = O-phospho-L-seryl-[protein] + ADP + H(+)</text>
        <dbReference type="Rhea" id="RHEA:17989"/>
        <dbReference type="Rhea" id="RHEA-COMP:9863"/>
        <dbReference type="Rhea" id="RHEA-COMP:11604"/>
        <dbReference type="ChEBI" id="CHEBI:15378"/>
        <dbReference type="ChEBI" id="CHEBI:29999"/>
        <dbReference type="ChEBI" id="CHEBI:30616"/>
        <dbReference type="ChEBI" id="CHEBI:83421"/>
        <dbReference type="ChEBI" id="CHEBI:456216"/>
        <dbReference type="EC" id="2.7.11.1"/>
    </reaction>
</comment>
<keyword evidence="12" id="KW-1185">Reference proteome</keyword>
<dbReference type="SUPFAM" id="SSF56112">
    <property type="entry name" value="Protein kinase-like (PK-like)"/>
    <property type="match status" value="1"/>
</dbReference>
<dbReference type="EMBL" id="JARHTQ010000005">
    <property type="protein sequence ID" value="MDF2256071.1"/>
    <property type="molecule type" value="Genomic_DNA"/>
</dbReference>
<evidence type="ECO:0000259" key="10">
    <source>
        <dbReference type="PROSITE" id="PS50011"/>
    </source>
</evidence>
<dbReference type="Pfam" id="PF00069">
    <property type="entry name" value="Pkinase"/>
    <property type="match status" value="1"/>
</dbReference>
<dbReference type="PANTHER" id="PTHR24363">
    <property type="entry name" value="SERINE/THREONINE PROTEIN KINASE"/>
    <property type="match status" value="1"/>
</dbReference>
<evidence type="ECO:0000256" key="3">
    <source>
        <dbReference type="ARBA" id="ARBA00022679"/>
    </source>
</evidence>
<dbReference type="SMART" id="SM00220">
    <property type="entry name" value="S_TKc"/>
    <property type="match status" value="1"/>
</dbReference>
<dbReference type="Gene3D" id="1.25.40.10">
    <property type="entry name" value="Tetratricopeptide repeat domain"/>
    <property type="match status" value="1"/>
</dbReference>
<dbReference type="EC" id="2.7.11.1" evidence="1"/>
<keyword evidence="2" id="KW-0723">Serine/threonine-protein kinase</keyword>
<sequence length="750" mass="82841">MTSCEHPACEGRLMATGFCDTCRRRPPRSAVPAQRTAADRRAAEAAGSATDDHGAVLDRDGLLELPTVSPPDPADVIIRDPQPPTHGRRCGADGCTELIGIGYGRQPARSRGFCPRCGTAYSLVPELHPGDLVDHYRVVGCLACGGQGWIYLAEDIRLQGLRVVLKGLINTRDEVSHRSAAEERRSLATLHHPDIVSVITDVQHLGPGAREPTGYIVMEYIGGRSLQQLLESPGLEGIFGGPMLFDHVITYGCKILGALEYLHGRGLLYCDMKPANVIHYDKEIKVIDLGAVRRVDDHDSVLVHTEKFAPPKAERDRGDFDVDTDLYTVARTLEYLAEHAVPATGLADRSFRLVIDRAKHQDRTARFGSAAEMSRQLWEVLRENRALARHEQYPERSTLFTPTAVLFGSRLGAVPPLSHWTERTGGQPLRLDIDPPDPVEAARGLPIPIPRPDDPAAPLLTSLAADNPERIEERENEDRGFQTVEVALWLCRAYLQRGEPGQADHWLGEATKRLGPDAAGYDWRLAWHRGVLRLGRRDVSGAQEEFGAVYGTVPGEYAPKLALGYCAEWRRKDESGADARSYYEAVWQRDRSQGSAAFGLARVHLRHGDRAGAVGILDQVPKTSRHYDAARIAALRVYAGLLADRAPTVDQLREVVERLPELDLDGGEADGESRERLVAEIRETVFASRPVAGWGERFPGGRLFGPDGTDRQLRELLEESFWKLAGQARTADERAELIDRAHGIRPMSTF</sequence>
<dbReference type="InterPro" id="IPR011990">
    <property type="entry name" value="TPR-like_helical_dom_sf"/>
</dbReference>
<evidence type="ECO:0000256" key="9">
    <source>
        <dbReference type="SAM" id="MobiDB-lite"/>
    </source>
</evidence>
<keyword evidence="5" id="KW-0418">Kinase</keyword>
<evidence type="ECO:0000256" key="4">
    <source>
        <dbReference type="ARBA" id="ARBA00022741"/>
    </source>
</evidence>
<keyword evidence="4" id="KW-0547">Nucleotide-binding</keyword>
<dbReference type="RefSeq" id="WP_275811619.1">
    <property type="nucleotide sequence ID" value="NZ_BAAANM010000015.1"/>
</dbReference>
<dbReference type="InterPro" id="IPR031634">
    <property type="entry name" value="PknG_rubred"/>
</dbReference>
<dbReference type="InterPro" id="IPR031636">
    <property type="entry name" value="PknG_TPR"/>
</dbReference>
<proteinExistence type="predicted"/>
<dbReference type="Proteomes" id="UP001220022">
    <property type="component" value="Unassembled WGS sequence"/>
</dbReference>
<evidence type="ECO:0000256" key="1">
    <source>
        <dbReference type="ARBA" id="ARBA00012513"/>
    </source>
</evidence>
<dbReference type="Pfam" id="PF16918">
    <property type="entry name" value="PknG_TPR"/>
    <property type="match status" value="1"/>
</dbReference>
<dbReference type="Pfam" id="PF16919">
    <property type="entry name" value="PknG_rubred"/>
    <property type="match status" value="1"/>
</dbReference>
<protein>
    <recommendedName>
        <fullName evidence="1">non-specific serine/threonine protein kinase</fullName>
        <ecNumber evidence="1">2.7.11.1</ecNumber>
    </recommendedName>
</protein>
<evidence type="ECO:0000256" key="7">
    <source>
        <dbReference type="ARBA" id="ARBA00047899"/>
    </source>
</evidence>
<dbReference type="Gene3D" id="3.30.200.20">
    <property type="entry name" value="Phosphorylase Kinase, domain 1"/>
    <property type="match status" value="1"/>
</dbReference>
<organism evidence="11 12">
    <name type="scientific">Streptantibioticus ferralitis</name>
    <dbReference type="NCBI Taxonomy" id="236510"/>
    <lineage>
        <taxon>Bacteria</taxon>
        <taxon>Bacillati</taxon>
        <taxon>Actinomycetota</taxon>
        <taxon>Actinomycetes</taxon>
        <taxon>Kitasatosporales</taxon>
        <taxon>Streptomycetaceae</taxon>
        <taxon>Streptantibioticus</taxon>
    </lineage>
</organism>
<dbReference type="InterPro" id="IPR000719">
    <property type="entry name" value="Prot_kinase_dom"/>
</dbReference>
<feature type="region of interest" description="Disordered" evidence="9">
    <location>
        <begin position="25"/>
        <end position="53"/>
    </location>
</feature>
<dbReference type="PANTHER" id="PTHR24363:SF0">
    <property type="entry name" value="SERINE_THREONINE KINASE LIKE DOMAIN CONTAINING 1"/>
    <property type="match status" value="1"/>
</dbReference>
<accession>A0ABT5YWW2</accession>